<dbReference type="PROSITE" id="PS01156">
    <property type="entry name" value="TONB_DEPENDENT_REC_2"/>
    <property type="match status" value="1"/>
</dbReference>
<dbReference type="PANTHER" id="PTHR32552:SF68">
    <property type="entry name" value="FERRICHROME OUTER MEMBRANE TRANSPORTER_PHAGE RECEPTOR"/>
    <property type="match status" value="1"/>
</dbReference>
<keyword evidence="16" id="KW-1185">Reference proteome</keyword>
<keyword evidence="2 12" id="KW-0813">Transport</keyword>
<keyword evidence="11 12" id="KW-0998">Cell outer membrane</keyword>
<organism evidence="15 16">
    <name type="scientific">Kosakonia oryziphila</name>
    <dbReference type="NCBI Taxonomy" id="1005667"/>
    <lineage>
        <taxon>Bacteria</taxon>
        <taxon>Pseudomonadati</taxon>
        <taxon>Pseudomonadota</taxon>
        <taxon>Gammaproteobacteria</taxon>
        <taxon>Enterobacterales</taxon>
        <taxon>Enterobacteriaceae</taxon>
        <taxon>Kosakonia</taxon>
    </lineage>
</organism>
<evidence type="ECO:0000256" key="2">
    <source>
        <dbReference type="ARBA" id="ARBA00022448"/>
    </source>
</evidence>
<keyword evidence="8" id="KW-0406">Ion transport</keyword>
<evidence type="ECO:0000256" key="5">
    <source>
        <dbReference type="ARBA" id="ARBA00022692"/>
    </source>
</evidence>
<evidence type="ECO:0000256" key="11">
    <source>
        <dbReference type="ARBA" id="ARBA00023237"/>
    </source>
</evidence>
<dbReference type="InterPro" id="IPR010917">
    <property type="entry name" value="TonB_rcpt_CS"/>
</dbReference>
<keyword evidence="5 12" id="KW-0812">Transmembrane</keyword>
<evidence type="ECO:0000256" key="3">
    <source>
        <dbReference type="ARBA" id="ARBA00022452"/>
    </source>
</evidence>
<dbReference type="PANTHER" id="PTHR32552">
    <property type="entry name" value="FERRICHROME IRON RECEPTOR-RELATED"/>
    <property type="match status" value="1"/>
</dbReference>
<feature type="domain" description="TonB-dependent receptor-like beta-barrel" evidence="14">
    <location>
        <begin position="14"/>
        <end position="83"/>
    </location>
</feature>
<evidence type="ECO:0000256" key="8">
    <source>
        <dbReference type="ARBA" id="ARBA00023065"/>
    </source>
</evidence>
<dbReference type="InterPro" id="IPR036942">
    <property type="entry name" value="Beta-barrel_TonB_sf"/>
</dbReference>
<evidence type="ECO:0000256" key="10">
    <source>
        <dbReference type="ARBA" id="ARBA00023136"/>
    </source>
</evidence>
<evidence type="ECO:0000256" key="13">
    <source>
        <dbReference type="PROSITE-ProRule" id="PRU10144"/>
    </source>
</evidence>
<dbReference type="GO" id="GO:0015344">
    <property type="term" value="F:siderophore uptake transmembrane transporter activity"/>
    <property type="evidence" value="ECO:0007669"/>
    <property type="project" value="TreeGrafter"/>
</dbReference>
<evidence type="ECO:0000256" key="12">
    <source>
        <dbReference type="PROSITE-ProRule" id="PRU01360"/>
    </source>
</evidence>
<sequence>MARLKTAQLANTSAQVPEHMASLWGDYTFYNGALSGLTLGTGRYLTSSSCGGLANIFKVGSYTVVDALVRYALARVSLAGSNVALHVNDLLDHECVASCFSKYGCFWGAERQVVTTTSFRF</sequence>
<dbReference type="InterPro" id="IPR039426">
    <property type="entry name" value="TonB-dep_rcpt-like"/>
</dbReference>
<dbReference type="Proteomes" id="UP000198515">
    <property type="component" value="Unassembled WGS sequence"/>
</dbReference>
<dbReference type="Pfam" id="PF00593">
    <property type="entry name" value="TonB_dep_Rec_b-barrel"/>
    <property type="match status" value="1"/>
</dbReference>
<evidence type="ECO:0000259" key="14">
    <source>
        <dbReference type="Pfam" id="PF00593"/>
    </source>
</evidence>
<gene>
    <name evidence="15" type="ORF">GA0061070_1001216</name>
</gene>
<accession>A0A1C3Z9M4</accession>
<dbReference type="PROSITE" id="PS52016">
    <property type="entry name" value="TONB_DEPENDENT_REC_3"/>
    <property type="match status" value="1"/>
</dbReference>
<dbReference type="SUPFAM" id="SSF56935">
    <property type="entry name" value="Porins"/>
    <property type="match status" value="1"/>
</dbReference>
<dbReference type="GO" id="GO:0009279">
    <property type="term" value="C:cell outer membrane"/>
    <property type="evidence" value="ECO:0007669"/>
    <property type="project" value="UniProtKB-SubCell"/>
</dbReference>
<dbReference type="InterPro" id="IPR000531">
    <property type="entry name" value="Beta-barrel_TonB"/>
</dbReference>
<name>A0A1C3Z9M4_9ENTR</name>
<evidence type="ECO:0000313" key="16">
    <source>
        <dbReference type="Proteomes" id="UP000198515"/>
    </source>
</evidence>
<reference evidence="16" key="1">
    <citation type="submission" date="2016-08" db="EMBL/GenBank/DDBJ databases">
        <authorList>
            <person name="Varghese N."/>
            <person name="Submissions Spin"/>
        </authorList>
    </citation>
    <scope>NUCLEOTIDE SEQUENCE [LARGE SCALE GENOMIC DNA]</scope>
    <source>
        <strain evidence="16">REICA_142</strain>
    </source>
</reference>
<keyword evidence="9" id="KW-0798">TonB box</keyword>
<keyword evidence="3 12" id="KW-1134">Transmembrane beta strand</keyword>
<keyword evidence="6" id="KW-0732">Signal</keyword>
<dbReference type="Gene3D" id="2.40.170.20">
    <property type="entry name" value="TonB-dependent receptor, beta-barrel domain"/>
    <property type="match status" value="1"/>
</dbReference>
<keyword evidence="15" id="KW-0675">Receptor</keyword>
<keyword evidence="7" id="KW-0408">Iron</keyword>
<evidence type="ECO:0000256" key="4">
    <source>
        <dbReference type="ARBA" id="ARBA00022496"/>
    </source>
</evidence>
<evidence type="ECO:0000313" key="15">
    <source>
        <dbReference type="EMBL" id="SCB79071.1"/>
    </source>
</evidence>
<keyword evidence="10 12" id="KW-0472">Membrane</keyword>
<dbReference type="AlphaFoldDB" id="A0A1C3Z9M4"/>
<evidence type="ECO:0000256" key="9">
    <source>
        <dbReference type="ARBA" id="ARBA00023077"/>
    </source>
</evidence>
<dbReference type="EMBL" id="FMBC01000001">
    <property type="protein sequence ID" value="SCB79071.1"/>
    <property type="molecule type" value="Genomic_DNA"/>
</dbReference>
<evidence type="ECO:0000256" key="7">
    <source>
        <dbReference type="ARBA" id="ARBA00023004"/>
    </source>
</evidence>
<comment type="similarity">
    <text evidence="12">Belongs to the TonB-dependent receptor family.</text>
</comment>
<feature type="short sequence motif" description="TonB C-terminal box" evidence="13">
    <location>
        <begin position="104"/>
        <end position="121"/>
    </location>
</feature>
<keyword evidence="4" id="KW-0410">Iron transport</keyword>
<proteinExistence type="inferred from homology"/>
<evidence type="ECO:0000256" key="1">
    <source>
        <dbReference type="ARBA" id="ARBA00004571"/>
    </source>
</evidence>
<evidence type="ECO:0000256" key="6">
    <source>
        <dbReference type="ARBA" id="ARBA00022729"/>
    </source>
</evidence>
<comment type="subcellular location">
    <subcellularLocation>
        <location evidence="1 12">Cell outer membrane</location>
        <topology evidence="1 12">Multi-pass membrane protein</topology>
    </subcellularLocation>
</comment>
<protein>
    <submittedName>
        <fullName evidence="15">TonB dependent receptor</fullName>
    </submittedName>
</protein>